<keyword evidence="3 8" id="KW-0349">Heme</keyword>
<evidence type="ECO:0000256" key="4">
    <source>
        <dbReference type="ARBA" id="ARBA00022723"/>
    </source>
</evidence>
<feature type="binding site" description="axial binding residue" evidence="8">
    <location>
        <position position="141"/>
    </location>
    <ligand>
        <name>heme</name>
        <dbReference type="ChEBI" id="CHEBI:30413"/>
    </ligand>
    <ligandPart>
        <name>Fe</name>
        <dbReference type="ChEBI" id="CHEBI:18248"/>
    </ligandPart>
</feature>
<protein>
    <recommendedName>
        <fullName evidence="12">Cytochrome P450 76AD1-like protein</fullName>
    </recommendedName>
</protein>
<dbReference type="SUPFAM" id="SSF48264">
    <property type="entry name" value="Cytochrome P450"/>
    <property type="match status" value="1"/>
</dbReference>
<dbReference type="GO" id="GO:0004497">
    <property type="term" value="F:monooxygenase activity"/>
    <property type="evidence" value="ECO:0007669"/>
    <property type="project" value="UniProtKB-KW"/>
</dbReference>
<dbReference type="Gene3D" id="1.10.630.10">
    <property type="entry name" value="Cytochrome P450"/>
    <property type="match status" value="1"/>
</dbReference>
<name>A0A803MS70_CHEQI</name>
<dbReference type="PRINTS" id="PR00385">
    <property type="entry name" value="P450"/>
</dbReference>
<keyword evidence="5 9" id="KW-0560">Oxidoreductase</keyword>
<dbReference type="InterPro" id="IPR001128">
    <property type="entry name" value="Cyt_P450"/>
</dbReference>
<evidence type="ECO:0000313" key="11">
    <source>
        <dbReference type="Proteomes" id="UP000596660"/>
    </source>
</evidence>
<evidence type="ECO:0000256" key="7">
    <source>
        <dbReference type="ARBA" id="ARBA00023033"/>
    </source>
</evidence>
<evidence type="ECO:0000313" key="10">
    <source>
        <dbReference type="EnsemblPlants" id="AUR62034329-RA:cds"/>
    </source>
</evidence>
<reference evidence="10" key="2">
    <citation type="submission" date="2021-03" db="UniProtKB">
        <authorList>
            <consortium name="EnsemblPlants"/>
        </authorList>
    </citation>
    <scope>IDENTIFICATION</scope>
</reference>
<dbReference type="PANTHER" id="PTHR47950:SF44">
    <property type="entry name" value="CYTOCHROME P450, FAMILY 76, SUBFAMILY C, POLYPEPTIDE 5-RELATED"/>
    <property type="match status" value="1"/>
</dbReference>
<dbReference type="Pfam" id="PF00067">
    <property type="entry name" value="p450"/>
    <property type="match status" value="1"/>
</dbReference>
<evidence type="ECO:0000256" key="1">
    <source>
        <dbReference type="ARBA" id="ARBA00001971"/>
    </source>
</evidence>
<dbReference type="EnsemblPlants" id="AUR62034329-RA">
    <property type="protein sequence ID" value="AUR62034329-RA:cds"/>
    <property type="gene ID" value="AUR62034329"/>
</dbReference>
<dbReference type="GO" id="GO:0016705">
    <property type="term" value="F:oxidoreductase activity, acting on paired donors, with incorporation or reduction of molecular oxygen"/>
    <property type="evidence" value="ECO:0007669"/>
    <property type="project" value="InterPro"/>
</dbReference>
<comment type="similarity">
    <text evidence="2 9">Belongs to the cytochrome P450 family.</text>
</comment>
<dbReference type="PROSITE" id="PS00086">
    <property type="entry name" value="CYTOCHROME_P450"/>
    <property type="match status" value="1"/>
</dbReference>
<keyword evidence="4 8" id="KW-0479">Metal-binding</keyword>
<evidence type="ECO:0000256" key="3">
    <source>
        <dbReference type="ARBA" id="ARBA00022617"/>
    </source>
</evidence>
<keyword evidence="7 9" id="KW-0503">Monooxygenase</keyword>
<evidence type="ECO:0000256" key="9">
    <source>
        <dbReference type="RuleBase" id="RU000461"/>
    </source>
</evidence>
<evidence type="ECO:0008006" key="12">
    <source>
        <dbReference type="Google" id="ProtNLM"/>
    </source>
</evidence>
<proteinExistence type="inferred from homology"/>
<dbReference type="GO" id="GO:0005506">
    <property type="term" value="F:iron ion binding"/>
    <property type="evidence" value="ECO:0007669"/>
    <property type="project" value="InterPro"/>
</dbReference>
<sequence length="196" mass="22419">MAGTDTTSSTLEWIMAELLCNPQIMTKAHIEVDGVLKKGEFMQETDISKLPYIQAIVKETFRLHPPTPFLLPHKANEDVLLHNYLVPKNATIWVNVWSIGRNPSVWPNPEIFAPERYLEREIDVKGRDFELIPFGSGRRMCPGIPLAYRMIHLMLGTLLHSFNWENGKCTKDLNMAEKFGITLKKVEPLQAIPLPR</sequence>
<evidence type="ECO:0000256" key="2">
    <source>
        <dbReference type="ARBA" id="ARBA00010617"/>
    </source>
</evidence>
<keyword evidence="6 8" id="KW-0408">Iron</keyword>
<dbReference type="GO" id="GO:0020037">
    <property type="term" value="F:heme binding"/>
    <property type="evidence" value="ECO:0007669"/>
    <property type="project" value="InterPro"/>
</dbReference>
<reference evidence="10" key="1">
    <citation type="journal article" date="2017" name="Nature">
        <title>The genome of Chenopodium quinoa.</title>
        <authorList>
            <person name="Jarvis D.E."/>
            <person name="Ho Y.S."/>
            <person name="Lightfoot D.J."/>
            <person name="Schmoeckel S.M."/>
            <person name="Li B."/>
            <person name="Borm T.J.A."/>
            <person name="Ohyanagi H."/>
            <person name="Mineta K."/>
            <person name="Michell C.T."/>
            <person name="Saber N."/>
            <person name="Kharbatia N.M."/>
            <person name="Rupper R.R."/>
            <person name="Sharp A.R."/>
            <person name="Dally N."/>
            <person name="Boughton B.A."/>
            <person name="Woo Y.H."/>
            <person name="Gao G."/>
            <person name="Schijlen E.G.W.M."/>
            <person name="Guo X."/>
            <person name="Momin A.A."/>
            <person name="Negrao S."/>
            <person name="Al-Babili S."/>
            <person name="Gehring C."/>
            <person name="Roessner U."/>
            <person name="Jung C."/>
            <person name="Murphy K."/>
            <person name="Arold S.T."/>
            <person name="Gojobori T."/>
            <person name="van der Linden C.G."/>
            <person name="van Loo E.N."/>
            <person name="Jellen E.N."/>
            <person name="Maughan P.J."/>
            <person name="Tester M."/>
        </authorList>
    </citation>
    <scope>NUCLEOTIDE SEQUENCE [LARGE SCALE GENOMIC DNA]</scope>
    <source>
        <strain evidence="10">cv. PI 614886</strain>
    </source>
</reference>
<dbReference type="Gramene" id="AUR62034329-RA">
    <property type="protein sequence ID" value="AUR62034329-RA:cds"/>
    <property type="gene ID" value="AUR62034329"/>
</dbReference>
<dbReference type="InterPro" id="IPR002401">
    <property type="entry name" value="Cyt_P450_E_grp-I"/>
</dbReference>
<keyword evidence="11" id="KW-1185">Reference proteome</keyword>
<dbReference type="AlphaFoldDB" id="A0A803MS70"/>
<evidence type="ECO:0000256" key="8">
    <source>
        <dbReference type="PIRSR" id="PIRSR602401-1"/>
    </source>
</evidence>
<accession>A0A803MS70</accession>
<dbReference type="InterPro" id="IPR036396">
    <property type="entry name" value="Cyt_P450_sf"/>
</dbReference>
<dbReference type="OMA" id="ITANDFH"/>
<dbReference type="Proteomes" id="UP000596660">
    <property type="component" value="Unplaced"/>
</dbReference>
<comment type="cofactor">
    <cofactor evidence="1 8">
        <name>heme</name>
        <dbReference type="ChEBI" id="CHEBI:30413"/>
    </cofactor>
</comment>
<dbReference type="PANTHER" id="PTHR47950">
    <property type="entry name" value="CYTOCHROME P450, FAMILY 76, SUBFAMILY C, POLYPEPTIDE 5-RELATED"/>
    <property type="match status" value="1"/>
</dbReference>
<dbReference type="PRINTS" id="PR00463">
    <property type="entry name" value="EP450I"/>
</dbReference>
<dbReference type="FunFam" id="1.10.630.10:FF:000126">
    <property type="entry name" value="Predicted protein"/>
    <property type="match status" value="1"/>
</dbReference>
<organism evidence="10 11">
    <name type="scientific">Chenopodium quinoa</name>
    <name type="common">Quinoa</name>
    <dbReference type="NCBI Taxonomy" id="63459"/>
    <lineage>
        <taxon>Eukaryota</taxon>
        <taxon>Viridiplantae</taxon>
        <taxon>Streptophyta</taxon>
        <taxon>Embryophyta</taxon>
        <taxon>Tracheophyta</taxon>
        <taxon>Spermatophyta</taxon>
        <taxon>Magnoliopsida</taxon>
        <taxon>eudicotyledons</taxon>
        <taxon>Gunneridae</taxon>
        <taxon>Pentapetalae</taxon>
        <taxon>Caryophyllales</taxon>
        <taxon>Chenopodiaceae</taxon>
        <taxon>Chenopodioideae</taxon>
        <taxon>Atripliceae</taxon>
        <taxon>Chenopodium</taxon>
    </lineage>
</organism>
<evidence type="ECO:0000256" key="6">
    <source>
        <dbReference type="ARBA" id="ARBA00023004"/>
    </source>
</evidence>
<dbReference type="InterPro" id="IPR017972">
    <property type="entry name" value="Cyt_P450_CS"/>
</dbReference>
<evidence type="ECO:0000256" key="5">
    <source>
        <dbReference type="ARBA" id="ARBA00023002"/>
    </source>
</evidence>